<proteinExistence type="predicted"/>
<evidence type="ECO:0000313" key="2">
    <source>
        <dbReference type="Proteomes" id="UP000831701"/>
    </source>
</evidence>
<comment type="caution">
    <text evidence="1">The sequence shown here is derived from an EMBL/GenBank/DDBJ whole genome shotgun (WGS) entry which is preliminary data.</text>
</comment>
<dbReference type="Proteomes" id="UP000831701">
    <property type="component" value="Chromosome 23"/>
</dbReference>
<gene>
    <name evidence="1" type="ORF">L3Q82_019331</name>
</gene>
<organism evidence="1 2">
    <name type="scientific">Scortum barcoo</name>
    <name type="common">barcoo grunter</name>
    <dbReference type="NCBI Taxonomy" id="214431"/>
    <lineage>
        <taxon>Eukaryota</taxon>
        <taxon>Metazoa</taxon>
        <taxon>Chordata</taxon>
        <taxon>Craniata</taxon>
        <taxon>Vertebrata</taxon>
        <taxon>Euteleostomi</taxon>
        <taxon>Actinopterygii</taxon>
        <taxon>Neopterygii</taxon>
        <taxon>Teleostei</taxon>
        <taxon>Neoteleostei</taxon>
        <taxon>Acanthomorphata</taxon>
        <taxon>Eupercaria</taxon>
        <taxon>Centrarchiformes</taxon>
        <taxon>Terapontoidei</taxon>
        <taxon>Terapontidae</taxon>
        <taxon>Scortum</taxon>
    </lineage>
</organism>
<feature type="non-terminal residue" evidence="1">
    <location>
        <position position="1"/>
    </location>
</feature>
<reference evidence="1" key="1">
    <citation type="submission" date="2022-04" db="EMBL/GenBank/DDBJ databases">
        <title>Jade perch genome.</title>
        <authorList>
            <person name="Chao B."/>
        </authorList>
    </citation>
    <scope>NUCLEOTIDE SEQUENCE</scope>
    <source>
        <strain evidence="1">CB-2022</strain>
    </source>
</reference>
<dbReference type="EMBL" id="CM041553">
    <property type="protein sequence ID" value="KAI3352747.1"/>
    <property type="molecule type" value="Genomic_DNA"/>
</dbReference>
<evidence type="ECO:0000313" key="1">
    <source>
        <dbReference type="EMBL" id="KAI3352747.1"/>
    </source>
</evidence>
<accession>A0ACB8VCX4</accession>
<sequence>IEEILEVLFPLPSSQLNLSVNFHQAGPGWAPWAKEQPTKALPGEPPLPGLAPGQGPSGTPPGRSCLWLTHDSTTLRGHRWQYLWSGVVVPIFKKGDQRVCSNYRGVLERRVR</sequence>
<protein>
    <submittedName>
        <fullName evidence="1">Uncharacterized protein</fullName>
    </submittedName>
</protein>
<keyword evidence="2" id="KW-1185">Reference proteome</keyword>
<name>A0ACB8VCX4_9TELE</name>